<keyword evidence="5" id="KW-0175">Coiled coil</keyword>
<dbReference type="GO" id="GO:0005576">
    <property type="term" value="C:extracellular region"/>
    <property type="evidence" value="ECO:0007669"/>
    <property type="project" value="TreeGrafter"/>
</dbReference>
<dbReference type="InterPro" id="IPR011042">
    <property type="entry name" value="6-blade_b-propeller_TolB-like"/>
</dbReference>
<sequence>MASNKTLCFKCNKEKITYPCKGCLKEFCLIHLTEHQQNLNEELNHIINNYDQFKQTINEQKQNSQDHLLIEQINRWETSSIELIQQKAQDCRKSLIEYSQRFINEIEMKFNDLSEKIKQIHSENEFNEIDLNYLTNQLREITEDLNNSSNISIKEGSQSFIYEISVISSKKPKFNRWKQNAIIVAGGNGEGEGLNQLNHPQGICIDENKNIFIADSNNHRIVEWKYNAKEGQIIASRNGQGYRMDQLYRPTDVIVDQQNHSIIIADFVNRRVIQWSNQNQQILIQNIVCYGLAMDKNGFLYVSDWVKSVVRRWKMGEYNNEGIVVAGGNGKGDQLNQLDYPTFIFVDEDQSIYVSDEGNHRVMKWRKDAKEGTVVAGGNGRGANLDQLSHPQGVVLDDLNKIYVADYRNDRVMRWCEGKEEGEIVVGGNGKGNQSNQLNHPFGLSFDDEGNLYVADAGNSRIEKFEII</sequence>
<proteinExistence type="predicted"/>
<dbReference type="InterPro" id="IPR001258">
    <property type="entry name" value="NHL_repeat"/>
</dbReference>
<gene>
    <name evidence="6" type="ORF">IZO911_LOCUS11858</name>
</gene>
<feature type="coiled-coil region" evidence="5">
    <location>
        <begin position="36"/>
        <end position="63"/>
    </location>
</feature>
<evidence type="ECO:0000313" key="6">
    <source>
        <dbReference type="EMBL" id="CAF0893606.1"/>
    </source>
</evidence>
<feature type="repeat" description="NHL" evidence="4">
    <location>
        <begin position="331"/>
        <end position="368"/>
    </location>
</feature>
<dbReference type="AlphaFoldDB" id="A0A813Z4Z7"/>
<dbReference type="Gene3D" id="2.120.10.30">
    <property type="entry name" value="TolB, C-terminal domain"/>
    <property type="match status" value="2"/>
</dbReference>
<keyword evidence="3" id="KW-0325">Glycoprotein</keyword>
<dbReference type="PANTHER" id="PTHR10680">
    <property type="entry name" value="PEPTIDYL-GLYCINE ALPHA-AMIDATING MONOOXYGENASE"/>
    <property type="match status" value="1"/>
</dbReference>
<dbReference type="SUPFAM" id="SSF101898">
    <property type="entry name" value="NHL repeat"/>
    <property type="match status" value="1"/>
</dbReference>
<dbReference type="PROSITE" id="PS51125">
    <property type="entry name" value="NHL"/>
    <property type="match status" value="2"/>
</dbReference>
<evidence type="ECO:0000313" key="7">
    <source>
        <dbReference type="Proteomes" id="UP000663860"/>
    </source>
</evidence>
<accession>A0A813Z4Z7</accession>
<organism evidence="6 7">
    <name type="scientific">Adineta steineri</name>
    <dbReference type="NCBI Taxonomy" id="433720"/>
    <lineage>
        <taxon>Eukaryota</taxon>
        <taxon>Metazoa</taxon>
        <taxon>Spiralia</taxon>
        <taxon>Gnathifera</taxon>
        <taxon>Rotifera</taxon>
        <taxon>Eurotatoria</taxon>
        <taxon>Bdelloidea</taxon>
        <taxon>Adinetida</taxon>
        <taxon>Adinetidae</taxon>
        <taxon>Adineta</taxon>
    </lineage>
</organism>
<protein>
    <submittedName>
        <fullName evidence="6">Uncharacterized protein</fullName>
    </submittedName>
</protein>
<reference evidence="6" key="1">
    <citation type="submission" date="2021-02" db="EMBL/GenBank/DDBJ databases">
        <authorList>
            <person name="Nowell W R."/>
        </authorList>
    </citation>
    <scope>NUCLEOTIDE SEQUENCE</scope>
</reference>
<feature type="repeat" description="NHL" evidence="4">
    <location>
        <begin position="191"/>
        <end position="229"/>
    </location>
</feature>
<keyword evidence="1" id="KW-0732">Signal</keyword>
<dbReference type="Pfam" id="PF01436">
    <property type="entry name" value="NHL"/>
    <property type="match status" value="3"/>
</dbReference>
<dbReference type="Proteomes" id="UP000663860">
    <property type="component" value="Unassembled WGS sequence"/>
</dbReference>
<dbReference type="CDD" id="cd05819">
    <property type="entry name" value="NHL"/>
    <property type="match status" value="1"/>
</dbReference>
<dbReference type="EMBL" id="CAJNOE010000090">
    <property type="protein sequence ID" value="CAF0893606.1"/>
    <property type="molecule type" value="Genomic_DNA"/>
</dbReference>
<evidence type="ECO:0000256" key="3">
    <source>
        <dbReference type="ARBA" id="ARBA00023180"/>
    </source>
</evidence>
<comment type="caution">
    <text evidence="6">The sequence shown here is derived from an EMBL/GenBank/DDBJ whole genome shotgun (WGS) entry which is preliminary data.</text>
</comment>
<dbReference type="PANTHER" id="PTHR10680:SF28">
    <property type="entry name" value="SMP-30_GLUCONOLACTONASE_LRE-LIKE REGION DOMAIN-CONTAINING PROTEIN"/>
    <property type="match status" value="1"/>
</dbReference>
<evidence type="ECO:0000256" key="4">
    <source>
        <dbReference type="PROSITE-ProRule" id="PRU00504"/>
    </source>
</evidence>
<evidence type="ECO:0000256" key="1">
    <source>
        <dbReference type="ARBA" id="ARBA00022729"/>
    </source>
</evidence>
<evidence type="ECO:0000256" key="5">
    <source>
        <dbReference type="SAM" id="Coils"/>
    </source>
</evidence>
<name>A0A813Z4Z7_9BILA</name>
<keyword evidence="2" id="KW-0677">Repeat</keyword>
<evidence type="ECO:0000256" key="2">
    <source>
        <dbReference type="ARBA" id="ARBA00022737"/>
    </source>
</evidence>